<dbReference type="EMBL" id="GBXM01017239">
    <property type="protein sequence ID" value="JAH91338.1"/>
    <property type="molecule type" value="Transcribed_RNA"/>
</dbReference>
<name>A0A0E9WPF3_ANGAN</name>
<accession>A0A0E9WPF3</accession>
<reference evidence="1" key="2">
    <citation type="journal article" date="2015" name="Fish Shellfish Immunol.">
        <title>Early steps in the European eel (Anguilla anguilla)-Vibrio vulnificus interaction in the gills: Role of the RtxA13 toxin.</title>
        <authorList>
            <person name="Callol A."/>
            <person name="Pajuelo D."/>
            <person name="Ebbesson L."/>
            <person name="Teles M."/>
            <person name="MacKenzie S."/>
            <person name="Amaro C."/>
        </authorList>
    </citation>
    <scope>NUCLEOTIDE SEQUENCE</scope>
</reference>
<evidence type="ECO:0000313" key="1">
    <source>
        <dbReference type="EMBL" id="JAH91338.1"/>
    </source>
</evidence>
<reference evidence="1" key="1">
    <citation type="submission" date="2014-11" db="EMBL/GenBank/DDBJ databases">
        <authorList>
            <person name="Amaro Gonzalez C."/>
        </authorList>
    </citation>
    <scope>NUCLEOTIDE SEQUENCE</scope>
</reference>
<sequence length="85" mass="9639">MPYCLCIHLNTHTLRSLSSIQAHTKKQTHWWMDIKMEMPCTQIYTDLNKHGFVLNLFPCGSIYKSGLGFSKGVVGSGTHTQVLKE</sequence>
<dbReference type="AlphaFoldDB" id="A0A0E9WPF3"/>
<protein>
    <submittedName>
        <fullName evidence="1">Uncharacterized protein</fullName>
    </submittedName>
</protein>
<organism evidence="1">
    <name type="scientific">Anguilla anguilla</name>
    <name type="common">European freshwater eel</name>
    <name type="synonym">Muraena anguilla</name>
    <dbReference type="NCBI Taxonomy" id="7936"/>
    <lineage>
        <taxon>Eukaryota</taxon>
        <taxon>Metazoa</taxon>
        <taxon>Chordata</taxon>
        <taxon>Craniata</taxon>
        <taxon>Vertebrata</taxon>
        <taxon>Euteleostomi</taxon>
        <taxon>Actinopterygii</taxon>
        <taxon>Neopterygii</taxon>
        <taxon>Teleostei</taxon>
        <taxon>Anguilliformes</taxon>
        <taxon>Anguillidae</taxon>
        <taxon>Anguilla</taxon>
    </lineage>
</organism>
<proteinExistence type="predicted"/>